<dbReference type="RefSeq" id="WP_207526804.1">
    <property type="nucleotide sequence ID" value="NZ_CP071518.1"/>
</dbReference>
<protein>
    <recommendedName>
        <fullName evidence="3">Right handed beta helix domain-containing protein</fullName>
    </recommendedName>
</protein>
<dbReference type="InterPro" id="IPR006626">
    <property type="entry name" value="PbH1"/>
</dbReference>
<dbReference type="SMART" id="SM00710">
    <property type="entry name" value="PbH1"/>
    <property type="match status" value="3"/>
</dbReference>
<name>A0A974Y0Q4_9GAMM</name>
<reference evidence="1 2" key="1">
    <citation type="submission" date="2021-03" db="EMBL/GenBank/DDBJ databases">
        <title>Lysobacter sp. nov. isolated from soil of gangwondo yeongwol, south Korea.</title>
        <authorList>
            <person name="Kim K.R."/>
            <person name="Kim K.H."/>
            <person name="Jeon C.O."/>
        </authorList>
    </citation>
    <scope>NUCLEOTIDE SEQUENCE [LARGE SCALE GENOMIC DNA]</scope>
    <source>
        <strain evidence="1 2">R19</strain>
    </source>
</reference>
<evidence type="ECO:0008006" key="3">
    <source>
        <dbReference type="Google" id="ProtNLM"/>
    </source>
</evidence>
<dbReference type="AlphaFoldDB" id="A0A974Y0Q4"/>
<evidence type="ECO:0000313" key="1">
    <source>
        <dbReference type="EMBL" id="QSX79286.1"/>
    </source>
</evidence>
<dbReference type="InterPro" id="IPR011050">
    <property type="entry name" value="Pectin_lyase_fold/virulence"/>
</dbReference>
<proteinExistence type="predicted"/>
<dbReference type="SUPFAM" id="SSF51126">
    <property type="entry name" value="Pectin lyase-like"/>
    <property type="match status" value="1"/>
</dbReference>
<keyword evidence="2" id="KW-1185">Reference proteome</keyword>
<dbReference type="Gene3D" id="2.160.20.10">
    <property type="entry name" value="Single-stranded right-handed beta-helix, Pectin lyase-like"/>
    <property type="match status" value="1"/>
</dbReference>
<sequence length="231" mass="23542">MSTAVTSGAAIVIGTNNVTIDCNDFRIGGLAAGVSTDTIGILVNNHLNATIRNCGVRGFLEGIRIAGNASGALIEHNRLDQNTDAGITLAGTGHMVRFNRIVDTGGRPASTQTDGIASTADETQITDNTIIGMTVTENEGDVVGISSFGNASEVARNYMTGLVPDDTGEAFGISAGLSVGSSIHRNQILSFPDVNGTAILSGVDNQCSNNNHTGWDSGIVGCADAGGNFGN</sequence>
<gene>
    <name evidence="1" type="ORF">I8J32_005235</name>
</gene>
<accession>A0A974Y0Q4</accession>
<dbReference type="EMBL" id="CP071518">
    <property type="protein sequence ID" value="QSX79286.1"/>
    <property type="molecule type" value="Genomic_DNA"/>
</dbReference>
<organism evidence="1 2">
    <name type="scientific">Agrilutibacter solisilvae</name>
    <dbReference type="NCBI Taxonomy" id="2763317"/>
    <lineage>
        <taxon>Bacteria</taxon>
        <taxon>Pseudomonadati</taxon>
        <taxon>Pseudomonadota</taxon>
        <taxon>Gammaproteobacteria</taxon>
        <taxon>Lysobacterales</taxon>
        <taxon>Lysobacteraceae</taxon>
        <taxon>Agrilutibacter</taxon>
    </lineage>
</organism>
<dbReference type="Proteomes" id="UP000639274">
    <property type="component" value="Chromosome"/>
</dbReference>
<evidence type="ECO:0000313" key="2">
    <source>
        <dbReference type="Proteomes" id="UP000639274"/>
    </source>
</evidence>
<dbReference type="KEGG" id="lsf:I8J32_005235"/>
<dbReference type="InterPro" id="IPR012334">
    <property type="entry name" value="Pectin_lyas_fold"/>
</dbReference>